<organism evidence="2 3">
    <name type="scientific">Helicobacter equorum</name>
    <dbReference type="NCBI Taxonomy" id="361872"/>
    <lineage>
        <taxon>Bacteria</taxon>
        <taxon>Pseudomonadati</taxon>
        <taxon>Campylobacterota</taxon>
        <taxon>Epsilonproteobacteria</taxon>
        <taxon>Campylobacterales</taxon>
        <taxon>Helicobacteraceae</taxon>
        <taxon>Helicobacter</taxon>
    </lineage>
</organism>
<feature type="transmembrane region" description="Helical" evidence="1">
    <location>
        <begin position="12"/>
        <end position="35"/>
    </location>
</feature>
<protein>
    <submittedName>
        <fullName evidence="2">Uncharacterized protein</fullName>
    </submittedName>
</protein>
<accession>A0A3D8IPG5</accession>
<evidence type="ECO:0000256" key="1">
    <source>
        <dbReference type="SAM" id="Phobius"/>
    </source>
</evidence>
<feature type="transmembrane region" description="Helical" evidence="1">
    <location>
        <begin position="164"/>
        <end position="181"/>
    </location>
</feature>
<reference evidence="2 3" key="1">
    <citation type="submission" date="2018-04" db="EMBL/GenBank/DDBJ databases">
        <title>Novel Campyloabacter and Helicobacter Species and Strains.</title>
        <authorList>
            <person name="Mannion A.J."/>
            <person name="Shen Z."/>
            <person name="Fox J.G."/>
        </authorList>
    </citation>
    <scope>NUCLEOTIDE SEQUENCE [LARGE SCALE GENOMIC DNA]</scope>
    <source>
        <strain evidence="2 3">MIT 12-6600</strain>
    </source>
</reference>
<sequence>MKFDKSLWMKVHLYLSLFFLPAALIYALTGALYIFDVRENADAKIQEFTLPSIPQQGEEQAAILSVLHANNLKVPNDTQIRLQKGNATMGSIAYNVSITTNKQGQAIVRVTDRGLYGILVLMHKAKGKFYFDIIAVGFAISLMIFYLSGLIITSFCKKKRKEALLTFTLGLLLTALAIWASV</sequence>
<feature type="transmembrane region" description="Helical" evidence="1">
    <location>
        <begin position="129"/>
        <end position="152"/>
    </location>
</feature>
<dbReference type="InterPro" id="IPR005625">
    <property type="entry name" value="PepSY-ass_TM"/>
</dbReference>
<dbReference type="OrthoDB" id="5327112at2"/>
<dbReference type="AlphaFoldDB" id="A0A3D8IPG5"/>
<keyword evidence="1" id="KW-0472">Membrane</keyword>
<dbReference type="EMBL" id="NXLT01000003">
    <property type="protein sequence ID" value="RDU67187.1"/>
    <property type="molecule type" value="Genomic_DNA"/>
</dbReference>
<keyword evidence="3" id="KW-1185">Reference proteome</keyword>
<dbReference type="RefSeq" id="WP_115570920.1">
    <property type="nucleotide sequence ID" value="NZ_NXLT01000003.1"/>
</dbReference>
<name>A0A3D8IPG5_9HELI</name>
<gene>
    <name evidence="2" type="ORF">CQA54_04115</name>
</gene>
<proteinExistence type="predicted"/>
<dbReference type="Proteomes" id="UP000256514">
    <property type="component" value="Unassembled WGS sequence"/>
</dbReference>
<keyword evidence="1" id="KW-1133">Transmembrane helix</keyword>
<dbReference type="Pfam" id="PF03929">
    <property type="entry name" value="PepSY_TM"/>
    <property type="match status" value="1"/>
</dbReference>
<evidence type="ECO:0000313" key="2">
    <source>
        <dbReference type="EMBL" id="RDU67187.1"/>
    </source>
</evidence>
<comment type="caution">
    <text evidence="2">The sequence shown here is derived from an EMBL/GenBank/DDBJ whole genome shotgun (WGS) entry which is preliminary data.</text>
</comment>
<evidence type="ECO:0000313" key="3">
    <source>
        <dbReference type="Proteomes" id="UP000256514"/>
    </source>
</evidence>
<keyword evidence="1" id="KW-0812">Transmembrane</keyword>